<accession>A0A4R1B5D0</accession>
<dbReference type="EMBL" id="SJZI01000046">
    <property type="protein sequence ID" value="TCJ13332.1"/>
    <property type="molecule type" value="Genomic_DNA"/>
</dbReference>
<dbReference type="OrthoDB" id="6281484at2"/>
<protein>
    <recommendedName>
        <fullName evidence="3">CHAT domain-containing protein</fullName>
    </recommendedName>
</protein>
<dbReference type="RefSeq" id="WP_131449988.1">
    <property type="nucleotide sequence ID" value="NZ_SJZI01000046.1"/>
</dbReference>
<evidence type="ECO:0000313" key="1">
    <source>
        <dbReference type="EMBL" id="TCJ13332.1"/>
    </source>
</evidence>
<name>A0A4R1B5D0_9BACT</name>
<proteinExistence type="predicted"/>
<sequence length="324" mass="36314">MKYLLAICFFLSGVSVAAQPGVYRWHWHRSGDSLLISGMKADGSRESVLVPFESTVRRFGRLYRIADLLEYERTATFFETIDSLSHTLVQPFAPELRQAQRLEIVLDSNLVSLPIEFLKINAELLALHCPLVFRISTGSGSGPDKVRLTQGALLRDTSADPENACRFVQRMFPGSVLKPAHTLRSFRINGQADFAVLSTHGVVDSASGKGILFLNEKPLDPDLLFGGKPLKLLYIDACQQGVSQTLIGRLARQKARWLLAPIISNDSGESSTRTMTGFFSHLKRNDDPAKALWETRKELYRHYGVGWSPLDRVNKSLIFRAYLF</sequence>
<organism evidence="1 2">
    <name type="scientific">Flaviaesturariibacter flavus</name>
    <dbReference type="NCBI Taxonomy" id="2502780"/>
    <lineage>
        <taxon>Bacteria</taxon>
        <taxon>Pseudomonadati</taxon>
        <taxon>Bacteroidota</taxon>
        <taxon>Chitinophagia</taxon>
        <taxon>Chitinophagales</taxon>
        <taxon>Chitinophagaceae</taxon>
        <taxon>Flaviaestuariibacter</taxon>
    </lineage>
</organism>
<dbReference type="Proteomes" id="UP000295334">
    <property type="component" value="Unassembled WGS sequence"/>
</dbReference>
<comment type="caution">
    <text evidence="1">The sequence shown here is derived from an EMBL/GenBank/DDBJ whole genome shotgun (WGS) entry which is preliminary data.</text>
</comment>
<reference evidence="1 2" key="1">
    <citation type="submission" date="2019-03" db="EMBL/GenBank/DDBJ databases">
        <authorList>
            <person name="Kim M.K.M."/>
        </authorList>
    </citation>
    <scope>NUCLEOTIDE SEQUENCE [LARGE SCALE GENOMIC DNA]</scope>
    <source>
        <strain evidence="1 2">17J68-12</strain>
    </source>
</reference>
<evidence type="ECO:0008006" key="3">
    <source>
        <dbReference type="Google" id="ProtNLM"/>
    </source>
</evidence>
<gene>
    <name evidence="1" type="ORF">EPD60_13150</name>
</gene>
<keyword evidence="2" id="KW-1185">Reference proteome</keyword>
<dbReference type="AlphaFoldDB" id="A0A4R1B5D0"/>
<evidence type="ECO:0000313" key="2">
    <source>
        <dbReference type="Proteomes" id="UP000295334"/>
    </source>
</evidence>